<evidence type="ECO:0000256" key="3">
    <source>
        <dbReference type="SAM" id="SignalP"/>
    </source>
</evidence>
<dbReference type="PANTHER" id="PTHR23412:SF19">
    <property type="entry name" value="STEREOCILIN 1"/>
    <property type="match status" value="1"/>
</dbReference>
<feature type="chain" id="PRO_5043518293" description="Stereocilin LRR domain-containing protein" evidence="3">
    <location>
        <begin position="27"/>
        <end position="2034"/>
    </location>
</feature>
<dbReference type="EMBL" id="JAGKHQ010000004">
    <property type="protein sequence ID" value="KAG7517273.1"/>
    <property type="molecule type" value="Genomic_DNA"/>
</dbReference>
<evidence type="ECO:0000313" key="5">
    <source>
        <dbReference type="EMBL" id="KAG7517273.1"/>
    </source>
</evidence>
<comment type="caution">
    <text evidence="5">The sequence shown here is derived from an EMBL/GenBank/DDBJ whole genome shotgun (WGS) entry which is preliminary data.</text>
</comment>
<organism evidence="5 6">
    <name type="scientific">Solea senegalensis</name>
    <name type="common">Senegalese sole</name>
    <dbReference type="NCBI Taxonomy" id="28829"/>
    <lineage>
        <taxon>Eukaryota</taxon>
        <taxon>Metazoa</taxon>
        <taxon>Chordata</taxon>
        <taxon>Craniata</taxon>
        <taxon>Vertebrata</taxon>
        <taxon>Euteleostomi</taxon>
        <taxon>Actinopterygii</taxon>
        <taxon>Neopterygii</taxon>
        <taxon>Teleostei</taxon>
        <taxon>Neoteleostei</taxon>
        <taxon>Acanthomorphata</taxon>
        <taxon>Carangaria</taxon>
        <taxon>Pleuronectiformes</taxon>
        <taxon>Pleuronectoidei</taxon>
        <taxon>Soleidae</taxon>
        <taxon>Solea</taxon>
    </lineage>
</organism>
<accession>A0AAV6SK51</accession>
<protein>
    <recommendedName>
        <fullName evidence="4">Stereocilin LRR domain-containing protein</fullName>
    </recommendedName>
</protein>
<keyword evidence="2" id="KW-0325">Glycoprotein</keyword>
<gene>
    <name evidence="5" type="ORF">JOB18_003169</name>
</gene>
<evidence type="ECO:0000256" key="1">
    <source>
        <dbReference type="ARBA" id="ARBA00022729"/>
    </source>
</evidence>
<dbReference type="GO" id="GO:0009986">
    <property type="term" value="C:cell surface"/>
    <property type="evidence" value="ECO:0007669"/>
    <property type="project" value="TreeGrafter"/>
</dbReference>
<evidence type="ECO:0000313" key="6">
    <source>
        <dbReference type="Proteomes" id="UP000693946"/>
    </source>
</evidence>
<feature type="signal peptide" evidence="3">
    <location>
        <begin position="1"/>
        <end position="26"/>
    </location>
</feature>
<evidence type="ECO:0000256" key="2">
    <source>
        <dbReference type="ARBA" id="ARBA00023180"/>
    </source>
</evidence>
<proteinExistence type="predicted"/>
<dbReference type="Proteomes" id="UP000693946">
    <property type="component" value="Linkage Group LG12"/>
</dbReference>
<dbReference type="PANTHER" id="PTHR23412">
    <property type="entry name" value="STEREOCILIN RELATED"/>
    <property type="match status" value="1"/>
</dbReference>
<evidence type="ECO:0000259" key="4">
    <source>
        <dbReference type="Pfam" id="PF21058"/>
    </source>
</evidence>
<dbReference type="InterPro" id="IPR026664">
    <property type="entry name" value="Stereocilin-rel"/>
</dbReference>
<dbReference type="Pfam" id="PF21058">
    <property type="entry name" value="Stereocilin"/>
    <property type="match status" value="1"/>
</dbReference>
<reference evidence="5 6" key="1">
    <citation type="journal article" date="2021" name="Sci. Rep.">
        <title>Chromosome anchoring in Senegalese sole (Solea senegalensis) reveals sex-associated markers and genome rearrangements in flatfish.</title>
        <authorList>
            <person name="Guerrero-Cozar I."/>
            <person name="Gomez-Garrido J."/>
            <person name="Berbel C."/>
            <person name="Martinez-Blanch J.F."/>
            <person name="Alioto T."/>
            <person name="Claros M.G."/>
            <person name="Gagnaire P.A."/>
            <person name="Manchado M."/>
        </authorList>
    </citation>
    <scope>NUCLEOTIDE SEQUENCE [LARGE SCALE GENOMIC DNA]</scope>
    <source>
        <strain evidence="5">Sse05_10M</strain>
    </source>
</reference>
<name>A0AAV6SK51_SOLSE</name>
<feature type="domain" description="Stereocilin LRR" evidence="4">
    <location>
        <begin position="948"/>
        <end position="1339"/>
    </location>
</feature>
<dbReference type="InterPro" id="IPR048992">
    <property type="entry name" value="Stereocilin_LRR"/>
</dbReference>
<keyword evidence="1 3" id="KW-0732">Signal</keyword>
<keyword evidence="6" id="KW-1185">Reference proteome</keyword>
<dbReference type="GO" id="GO:0007160">
    <property type="term" value="P:cell-matrix adhesion"/>
    <property type="evidence" value="ECO:0007669"/>
    <property type="project" value="TreeGrafter"/>
</dbReference>
<sequence>MRSTPAASVLGFLLFGLICAVQSVYSQPTVIKRRTAEEGTTLEEDIQKVINHIHFLSGADEQMRGFSNTGEAFSLHSYYDMLSNLLALVPPLLKDRFMDELPKMLVCILSGEQDCGLKAELTKTVSVELVEPLLKLLSSPALQTCTQSPSSGADPVSFRTGGEAEAETTALYGFQQTVMNILQSLPLSGHLKETLSSVMDAAVKNVLTFSVSLLQIPLEYMNIALQFGIRVPSLDDKETCEQGDLKQLIMWGIHNNMSWSFAPSLVDILLELFLEQDKPLCAYGVLDCQTPSIMPFQRSLTEATRDSHDIFFKCDRHNLAQLNDTVCADVLRGSSAGSSASVLALCQALGSLSPHQLEQVWSNLCSVVQALVSPVVGESSYCADGDVKDSIATAPPSQAAPRRAAREAPNLRQLACNYDVWMEALPADDQFVSLCSDNDREEFVKRVCSDADFMKKLLSDAVNSWLYAYCANSSADSDYLVSHFCVYQQWIEQPTGPVATVLLEFCMNLDGPRMTSLMCQNIQLLVFVLADPENIHLMPNCTNLPTPPPLAGPDLGLGPGSLGSESCRYSQWHDLTQITTDDLMHCTNFDQAGFAQEVCGNSTIIDTLLQDEEHVWLREFCNASLASLSQTLNIAEWCDYDTWAGRQVDVSVVALCWQNDQLAFQSKVCCQTSVLEKLLQDPQNQWLVSACTNMDMHALLKVCKYSDWSKPIIVDMTELALCAELDQLNFTSKVCTNGTILQNLLANQDNTWLVQYCANHSKSAVSPSGDGEDGGDPTGFKPAEQCQYSSWSISLPGVARLTLCWENDQTHFISSVCPNTALLLKLSQESYSAWVSSMCTTFTNYTSETTTPTTTTTNSPAPEPDSCWVRNLVKQFHLNCSVDFASACQPGISQNRVLKMMVHCWVESLEARVEELLTAPVAAMLEQALSTTVVFLLAVEEVQASSLHIVKNINHSVLKSVAQYLEKEKAFENKKVLLQCFGTVLTSLMQVPRDMTRNEFPVIKEYFNIPLSSLTSVLSAAHVTTVRLILQYYSSHRDTLQLSDEFLSTMMSVLLQTHVVRDESFFPELAPLLASANPTDIQALPSLQNDKIVTNAINRNLAHMTLEQRHAFGSWYSKVMSPSKIIEGHESLIADTGDLIVYLPFRYFQHLSHAQLMNGLDVLLRNNLTSLKQEFIAYSLVGNLTAQDFIRLGKISCLADPKDLLLYKDTEAFTVIQDIVMNCTHDDGLILPNYLISSVLLNSTEFKVPSSLGADRLAEIAHLLPLMGITFLQGLTPAQLLAALPALSNVSFSPAQASVIVDKLSSITTLTGPNRLQELGSLIVGMRAETLLTLTSAQLLSSLPAIAQHSPGLSPPQVNAIASKLWGYSEVVIWLKNHQVDTLLYGTPLVSVLPRISVLVNDVENITTNFYNTQQAKAIFREALETKPNLIEQRFLSLGTLGQGASCEFLKERFRADRSRNAVVEILQFLRQQPRPLHTSLKKCLIEELYKLEFFPQLIKDLGAELAVSMPVSTITKFSTDDMNVLRTTILQDPRHFLLLPRTKQALLVDKMVQSMGMYTGVFTQEEFRSLGIMSPFVLDEVFIQMDRSFFIDNLSSLLGLCYTQSKMNLVALILQEPAVFGPVKTWNKATLIQVDRFLFFLSKSTLQEISPALMTVGHIEKLFISQRRWERGDVGASCLKSDERLELFRKQQFVLQFFLGFLKINHLSSLEMMVPTCEILHSIPPAAWPPSSLTSMSPTAFSNCLELMGHDPFFESYQRSQVLNKVKQLYGPVSSFSQSLISQLAALAVEMTVEELSSLRLVERRSIAALGAISGWTDTQLAALFTTVLRSTRRVSPSQLDSSTLVAMGYIVCGATAADMKLFNAVEFSKAVLFLGQLRLPCSEEQLDVLVGLLSHTLAFGTISSWGTDVFIEIGVLAAGLPDLAMSALVKEQIEGITPTAISVIPPERFYVALNHRQISMFSYEQAAAVTDAQISALSEVQKTALSLALTLWENRPVDFRGRSRGLALSYSPLCLTLGLLMLLTVLSGPDVP</sequence>